<evidence type="ECO:0000313" key="1">
    <source>
        <dbReference type="EMBL" id="GFZ30975.1"/>
    </source>
</evidence>
<accession>A0ABQ1E8D6</accession>
<dbReference type="RefSeq" id="WP_206869065.1">
    <property type="nucleotide sequence ID" value="NZ_BMBA01000001.1"/>
</dbReference>
<sequence length="105" mass="12378">MYFDEYIVLRKDDVEKIKNKLNILKLLVEDPYAKEKVEEVLGIVNTDQSKSESKSIDEVIYNKMKETKSTNPELSADLYVIYRKLQEKKINPAEAIRLYKIYISD</sequence>
<keyword evidence="2" id="KW-1185">Reference proteome</keyword>
<proteinExistence type="predicted"/>
<dbReference type="Proteomes" id="UP000663802">
    <property type="component" value="Unassembled WGS sequence"/>
</dbReference>
<protein>
    <submittedName>
        <fullName evidence="1">Uncharacterized protein</fullName>
    </submittedName>
</protein>
<reference evidence="1 2" key="1">
    <citation type="journal article" date="2021" name="Int. J. Syst. Evol. Microbiol.">
        <title>Clostridium zeae sp. nov., isolated from corn silage.</title>
        <authorList>
            <person name="Kobayashi H."/>
            <person name="Tanizawa Y."/>
            <person name="Yagura M."/>
            <person name="Sakamoto M."/>
            <person name="Ohkuma M."/>
            <person name="Tohno M."/>
        </authorList>
    </citation>
    <scope>NUCLEOTIDE SEQUENCE [LARGE SCALE GENOMIC DNA]</scope>
    <source>
        <strain evidence="1 2">CSC2</strain>
    </source>
</reference>
<evidence type="ECO:0000313" key="2">
    <source>
        <dbReference type="Proteomes" id="UP000663802"/>
    </source>
</evidence>
<dbReference type="EMBL" id="BMBA01000001">
    <property type="protein sequence ID" value="GFZ30975.1"/>
    <property type="molecule type" value="Genomic_DNA"/>
</dbReference>
<organism evidence="1 2">
    <name type="scientific">Clostridium zeae</name>
    <dbReference type="NCBI Taxonomy" id="2759022"/>
    <lineage>
        <taxon>Bacteria</taxon>
        <taxon>Bacillati</taxon>
        <taxon>Bacillota</taxon>
        <taxon>Clostridia</taxon>
        <taxon>Eubacteriales</taxon>
        <taxon>Clostridiaceae</taxon>
        <taxon>Clostridium</taxon>
    </lineage>
</organism>
<gene>
    <name evidence="1" type="ORF">CSC2_15010</name>
</gene>
<name>A0ABQ1E8D6_9CLOT</name>
<comment type="caution">
    <text evidence="1">The sequence shown here is derived from an EMBL/GenBank/DDBJ whole genome shotgun (WGS) entry which is preliminary data.</text>
</comment>